<dbReference type="FunFam" id="3.30.300.30:FF:000007">
    <property type="entry name" value="4-coumarate--CoA ligase 2"/>
    <property type="match status" value="1"/>
</dbReference>
<evidence type="ECO:0000256" key="2">
    <source>
        <dbReference type="ARBA" id="ARBA00022598"/>
    </source>
</evidence>
<feature type="domain" description="AMP-binding enzyme C-terminal" evidence="4">
    <location>
        <begin position="448"/>
        <end position="529"/>
    </location>
</feature>
<reference evidence="5 6" key="1">
    <citation type="submission" date="2020-12" db="EMBL/GenBank/DDBJ databases">
        <title>Metabolic potential, ecology and presence of endohyphal bacteria is reflected in genomic diversity of Mucoromycotina.</title>
        <authorList>
            <person name="Muszewska A."/>
            <person name="Okrasinska A."/>
            <person name="Steczkiewicz K."/>
            <person name="Drgas O."/>
            <person name="Orlowska M."/>
            <person name="Perlinska-Lenart U."/>
            <person name="Aleksandrzak-Piekarczyk T."/>
            <person name="Szatraj K."/>
            <person name="Zielenkiewicz U."/>
            <person name="Pilsyk S."/>
            <person name="Malc E."/>
            <person name="Mieczkowski P."/>
            <person name="Kruszewska J.S."/>
            <person name="Biernat P."/>
            <person name="Pawlowska J."/>
        </authorList>
    </citation>
    <scope>NUCLEOTIDE SEQUENCE [LARGE SCALE GENOMIC DNA]</scope>
    <source>
        <strain evidence="5 6">CBS 142.35</strain>
    </source>
</reference>
<dbReference type="InterPro" id="IPR045851">
    <property type="entry name" value="AMP-bd_C_sf"/>
</dbReference>
<dbReference type="Proteomes" id="UP000646827">
    <property type="component" value="Unassembled WGS sequence"/>
</dbReference>
<evidence type="ECO:0000259" key="4">
    <source>
        <dbReference type="Pfam" id="PF13193"/>
    </source>
</evidence>
<comment type="similarity">
    <text evidence="1">Belongs to the ATP-dependent AMP-binding enzyme family.</text>
</comment>
<dbReference type="PANTHER" id="PTHR24096:SF149">
    <property type="entry name" value="AMP-BINDING DOMAIN-CONTAINING PROTEIN-RELATED"/>
    <property type="match status" value="1"/>
</dbReference>
<dbReference type="InterPro" id="IPR025110">
    <property type="entry name" value="AMP-bd_C"/>
</dbReference>
<dbReference type="InterPro" id="IPR020845">
    <property type="entry name" value="AMP-binding_CS"/>
</dbReference>
<dbReference type="Gene3D" id="3.30.300.30">
    <property type="match status" value="1"/>
</dbReference>
<protein>
    <submittedName>
        <fullName evidence="5">Uncharacterized protein</fullName>
    </submittedName>
</protein>
<dbReference type="EMBL" id="JAEPRB010000262">
    <property type="protein sequence ID" value="KAG2217939.1"/>
    <property type="molecule type" value="Genomic_DNA"/>
</dbReference>
<accession>A0A8H7RVS7</accession>
<evidence type="ECO:0000259" key="3">
    <source>
        <dbReference type="Pfam" id="PF00501"/>
    </source>
</evidence>
<dbReference type="CDD" id="cd05911">
    <property type="entry name" value="Firefly_Luc_like"/>
    <property type="match status" value="1"/>
</dbReference>
<evidence type="ECO:0000313" key="5">
    <source>
        <dbReference type="EMBL" id="KAG2217939.1"/>
    </source>
</evidence>
<evidence type="ECO:0000313" key="6">
    <source>
        <dbReference type="Proteomes" id="UP000646827"/>
    </source>
</evidence>
<keyword evidence="2" id="KW-0436">Ligase</keyword>
<comment type="caution">
    <text evidence="5">The sequence shown here is derived from an EMBL/GenBank/DDBJ whole genome shotgun (WGS) entry which is preliminary data.</text>
</comment>
<proteinExistence type="inferred from homology"/>
<dbReference type="InterPro" id="IPR042099">
    <property type="entry name" value="ANL_N_sf"/>
</dbReference>
<keyword evidence="6" id="KW-1185">Reference proteome</keyword>
<organism evidence="5 6">
    <name type="scientific">Circinella minor</name>
    <dbReference type="NCBI Taxonomy" id="1195481"/>
    <lineage>
        <taxon>Eukaryota</taxon>
        <taxon>Fungi</taxon>
        <taxon>Fungi incertae sedis</taxon>
        <taxon>Mucoromycota</taxon>
        <taxon>Mucoromycotina</taxon>
        <taxon>Mucoromycetes</taxon>
        <taxon>Mucorales</taxon>
        <taxon>Lichtheimiaceae</taxon>
        <taxon>Circinella</taxon>
    </lineage>
</organism>
<dbReference type="SUPFAM" id="SSF56801">
    <property type="entry name" value="Acetyl-CoA synthetase-like"/>
    <property type="match status" value="1"/>
</dbReference>
<feature type="domain" description="AMP-dependent synthetase/ligase" evidence="3">
    <location>
        <begin position="29"/>
        <end position="396"/>
    </location>
</feature>
<dbReference type="Pfam" id="PF00501">
    <property type="entry name" value="AMP-binding"/>
    <property type="match status" value="1"/>
</dbReference>
<dbReference type="Gene3D" id="3.40.50.12780">
    <property type="entry name" value="N-terminal domain of ligase-like"/>
    <property type="match status" value="1"/>
</dbReference>
<dbReference type="InterPro" id="IPR000873">
    <property type="entry name" value="AMP-dep_synth/lig_dom"/>
</dbReference>
<dbReference type="GO" id="GO:0016405">
    <property type="term" value="F:CoA-ligase activity"/>
    <property type="evidence" value="ECO:0007669"/>
    <property type="project" value="TreeGrafter"/>
</dbReference>
<sequence>MEMYTKNYPFTNIADMMLSNPMGRAEHEPLFIDAHTGESITLFHLRRMVGSIHFGLNKLGLKKGDTVCLYSPNNHDIFDVQINMAPIYIGVMSAGMTISPANTSYVTSELQRQLEVSEAKILISHPNNLDTAFEAAAAAGLPRSNIFSVIHDPKKRVPIWSDILIDYNEPELSPIKLTHDESVNTTAYLCFSSGTTGNSKGVMTSHYNCIAMVQESNTFSGIFADPSVKKIIAGVIPLYHFSGIHRVFNVGIAQGATTIIVEKYSVTTVCEVIQRFKVTDLPSAPPIIIHLVNNPKVDKYNLSSLRTLTCGSAPIAPSVVTRFHEKFNHAALLQGYGMTEVSPAITYQLPSFARPDSVGRLVPMMKAKIVDENGNELGNNEAGELLVKGPNVMLGYKDDNESTANAIDKDNWLHTGDILKRDEEGNYYIVDRIKELIKYKGFQVAPVELESILMQCPYVADAGVIGVYDEAQGTELPLAFVVLPESYKSQSNSLPEKINIWVDKRVANHKRLRGGVRIIDEIPKNPAGKILRKNMKRIYEKQQKELFGDRVSKL</sequence>
<dbReference type="AlphaFoldDB" id="A0A8H7RVS7"/>
<dbReference type="PROSITE" id="PS00455">
    <property type="entry name" value="AMP_BINDING"/>
    <property type="match status" value="1"/>
</dbReference>
<dbReference type="Pfam" id="PF13193">
    <property type="entry name" value="AMP-binding_C"/>
    <property type="match status" value="1"/>
</dbReference>
<name>A0A8H7RVS7_9FUNG</name>
<dbReference type="PANTHER" id="PTHR24096">
    <property type="entry name" value="LONG-CHAIN-FATTY-ACID--COA LIGASE"/>
    <property type="match status" value="1"/>
</dbReference>
<evidence type="ECO:0000256" key="1">
    <source>
        <dbReference type="ARBA" id="ARBA00006432"/>
    </source>
</evidence>
<dbReference type="OrthoDB" id="1898221at2759"/>
<gene>
    <name evidence="5" type="ORF">INT45_004066</name>
</gene>